<evidence type="ECO:0000313" key="9">
    <source>
        <dbReference type="WBParaSite" id="TCONS_00011960.p1"/>
    </source>
</evidence>
<dbReference type="GO" id="GO:0005634">
    <property type="term" value="C:nucleus"/>
    <property type="evidence" value="ECO:0007669"/>
    <property type="project" value="TreeGrafter"/>
</dbReference>
<dbReference type="GO" id="GO:0044774">
    <property type="term" value="P:mitotic DNA integrity checkpoint signaling"/>
    <property type="evidence" value="ECO:0007669"/>
    <property type="project" value="TreeGrafter"/>
</dbReference>
<dbReference type="Pfam" id="PF00481">
    <property type="entry name" value="PP2C"/>
    <property type="match status" value="1"/>
</dbReference>
<evidence type="ECO:0000256" key="5">
    <source>
        <dbReference type="SAM" id="MobiDB-lite"/>
    </source>
</evidence>
<dbReference type="InterPro" id="IPR001888">
    <property type="entry name" value="Transposase_1"/>
</dbReference>
<feature type="compositionally biased region" description="Polar residues" evidence="5">
    <location>
        <begin position="1041"/>
        <end position="1052"/>
    </location>
</feature>
<dbReference type="GO" id="GO:0035861">
    <property type="term" value="C:site of double-strand break"/>
    <property type="evidence" value="ECO:0007669"/>
    <property type="project" value="TreeGrafter"/>
</dbReference>
<dbReference type="Proteomes" id="UP000035681">
    <property type="component" value="Unplaced"/>
</dbReference>
<dbReference type="Pfam" id="PF01359">
    <property type="entry name" value="Transposase_1"/>
    <property type="match status" value="1"/>
</dbReference>
<keyword evidence="3 4" id="KW-0904">Protein phosphatase</keyword>
<dbReference type="CDD" id="cd00143">
    <property type="entry name" value="PP2Cc"/>
    <property type="match status" value="1"/>
</dbReference>
<evidence type="ECO:0000313" key="8">
    <source>
        <dbReference type="Proteomes" id="UP000035681"/>
    </source>
</evidence>
<dbReference type="GO" id="GO:0006303">
    <property type="term" value="P:double-strand break repair via nonhomologous end joining"/>
    <property type="evidence" value="ECO:0007669"/>
    <property type="project" value="TreeGrafter"/>
</dbReference>
<dbReference type="InterPro" id="IPR001932">
    <property type="entry name" value="PPM-type_phosphatase-like_dom"/>
</dbReference>
<dbReference type="PANTHER" id="PTHR46060">
    <property type="entry name" value="MARINER MOS1 TRANSPOSASE-LIKE PROTEIN"/>
    <property type="match status" value="1"/>
</dbReference>
<protein>
    <submittedName>
        <fullName evidence="9">PPM-type phosphatase domain-containing protein</fullName>
    </submittedName>
</protein>
<dbReference type="Gene3D" id="1.10.10.1450">
    <property type="match status" value="1"/>
</dbReference>
<dbReference type="GO" id="GO:0000014">
    <property type="term" value="F:single-stranded DNA endodeoxyribonuclease activity"/>
    <property type="evidence" value="ECO:0007669"/>
    <property type="project" value="TreeGrafter"/>
</dbReference>
<evidence type="ECO:0000259" key="7">
    <source>
        <dbReference type="PROSITE" id="PS51746"/>
    </source>
</evidence>
<dbReference type="Gene3D" id="3.60.40.10">
    <property type="entry name" value="PPM-type phosphatase domain"/>
    <property type="match status" value="1"/>
</dbReference>
<dbReference type="GO" id="GO:0044547">
    <property type="term" value="F:DNA topoisomerase binding"/>
    <property type="evidence" value="ECO:0007669"/>
    <property type="project" value="TreeGrafter"/>
</dbReference>
<dbReference type="InterPro" id="IPR036457">
    <property type="entry name" value="PPM-type-like_dom_sf"/>
</dbReference>
<keyword evidence="8" id="KW-1185">Reference proteome</keyword>
<dbReference type="GO" id="GO:0046872">
    <property type="term" value="F:metal ion binding"/>
    <property type="evidence" value="ECO:0007669"/>
    <property type="project" value="UniProtKB-KW"/>
</dbReference>
<feature type="domain" description="PPM-type phosphatase" evidence="7">
    <location>
        <begin position="447"/>
        <end position="752"/>
    </location>
</feature>
<dbReference type="SUPFAM" id="SSF81606">
    <property type="entry name" value="PP2C-like"/>
    <property type="match status" value="1"/>
</dbReference>
<name>A0AAF5I2F9_STRER</name>
<accession>A0AAF5I2F9</accession>
<evidence type="ECO:0000256" key="1">
    <source>
        <dbReference type="ARBA" id="ARBA00022723"/>
    </source>
</evidence>
<dbReference type="GO" id="GO:0046975">
    <property type="term" value="F:histone H3K36 methyltransferase activity"/>
    <property type="evidence" value="ECO:0007669"/>
    <property type="project" value="TreeGrafter"/>
</dbReference>
<keyword evidence="2 4" id="KW-0378">Hydrolase</keyword>
<keyword evidence="6" id="KW-0472">Membrane</keyword>
<dbReference type="GO" id="GO:0015074">
    <property type="term" value="P:DNA integration"/>
    <property type="evidence" value="ECO:0007669"/>
    <property type="project" value="TreeGrafter"/>
</dbReference>
<keyword evidence="1" id="KW-0479">Metal-binding</keyword>
<dbReference type="GO" id="GO:0003697">
    <property type="term" value="F:single-stranded DNA binding"/>
    <property type="evidence" value="ECO:0007669"/>
    <property type="project" value="TreeGrafter"/>
</dbReference>
<organism evidence="8 9">
    <name type="scientific">Strongyloides stercoralis</name>
    <name type="common">Threadworm</name>
    <dbReference type="NCBI Taxonomy" id="6248"/>
    <lineage>
        <taxon>Eukaryota</taxon>
        <taxon>Metazoa</taxon>
        <taxon>Ecdysozoa</taxon>
        <taxon>Nematoda</taxon>
        <taxon>Chromadorea</taxon>
        <taxon>Rhabditida</taxon>
        <taxon>Tylenchina</taxon>
        <taxon>Panagrolaimomorpha</taxon>
        <taxon>Strongyloidoidea</taxon>
        <taxon>Strongyloididae</taxon>
        <taxon>Strongyloides</taxon>
    </lineage>
</organism>
<dbReference type="SMART" id="SM00332">
    <property type="entry name" value="PP2Cc"/>
    <property type="match status" value="1"/>
</dbReference>
<feature type="transmembrane region" description="Helical" evidence="6">
    <location>
        <begin position="398"/>
        <end position="417"/>
    </location>
</feature>
<dbReference type="WBParaSite" id="TCONS_00011960.p1">
    <property type="protein sequence ID" value="TCONS_00011960.p1"/>
    <property type="gene ID" value="XLOC_007098"/>
</dbReference>
<dbReference type="GO" id="GO:0042800">
    <property type="term" value="F:histone H3K4 methyltransferase activity"/>
    <property type="evidence" value="ECO:0007669"/>
    <property type="project" value="TreeGrafter"/>
</dbReference>
<reference evidence="9" key="1">
    <citation type="submission" date="2024-02" db="UniProtKB">
        <authorList>
            <consortium name="WormBaseParasite"/>
        </authorList>
    </citation>
    <scope>IDENTIFICATION</scope>
</reference>
<dbReference type="AlphaFoldDB" id="A0AAF5I2F9"/>
<dbReference type="InterPro" id="IPR036397">
    <property type="entry name" value="RNaseH_sf"/>
</dbReference>
<evidence type="ECO:0000256" key="3">
    <source>
        <dbReference type="ARBA" id="ARBA00022912"/>
    </source>
</evidence>
<keyword evidence="6" id="KW-1133">Transmembrane helix</keyword>
<dbReference type="Pfam" id="PF17906">
    <property type="entry name" value="HTH_48"/>
    <property type="match status" value="1"/>
</dbReference>
<evidence type="ECO:0000256" key="2">
    <source>
        <dbReference type="ARBA" id="ARBA00022801"/>
    </source>
</evidence>
<comment type="similarity">
    <text evidence="4">Belongs to the PP2C family.</text>
</comment>
<dbReference type="InterPro" id="IPR041426">
    <property type="entry name" value="Mos1_HTH"/>
</dbReference>
<evidence type="ECO:0000256" key="4">
    <source>
        <dbReference type="RuleBase" id="RU003465"/>
    </source>
</evidence>
<dbReference type="PROSITE" id="PS51746">
    <property type="entry name" value="PPM_2"/>
    <property type="match status" value="1"/>
</dbReference>
<dbReference type="GO" id="GO:0003690">
    <property type="term" value="F:double-stranded DNA binding"/>
    <property type="evidence" value="ECO:0007669"/>
    <property type="project" value="TreeGrafter"/>
</dbReference>
<keyword evidence="6" id="KW-0812">Transmembrane</keyword>
<dbReference type="GO" id="GO:0000793">
    <property type="term" value="C:condensed chromosome"/>
    <property type="evidence" value="ECO:0007669"/>
    <property type="project" value="TreeGrafter"/>
</dbReference>
<feature type="region of interest" description="Disordered" evidence="5">
    <location>
        <begin position="1025"/>
        <end position="1059"/>
    </location>
</feature>
<dbReference type="GO" id="GO:0004721">
    <property type="term" value="F:phosphoprotein phosphatase activity"/>
    <property type="evidence" value="ECO:0007669"/>
    <property type="project" value="UniProtKB-KW"/>
</dbReference>
<evidence type="ECO:0000256" key="6">
    <source>
        <dbReference type="SAM" id="Phobius"/>
    </source>
</evidence>
<dbReference type="InterPro" id="IPR052709">
    <property type="entry name" value="Transposase-MT_Hybrid"/>
</dbReference>
<proteinExistence type="inferred from homology"/>
<dbReference type="GO" id="GO:0031297">
    <property type="term" value="P:replication fork processing"/>
    <property type="evidence" value="ECO:0007669"/>
    <property type="project" value="TreeGrafter"/>
</dbReference>
<dbReference type="PROSITE" id="PS01032">
    <property type="entry name" value="PPM_1"/>
    <property type="match status" value="1"/>
</dbReference>
<dbReference type="InterPro" id="IPR000222">
    <property type="entry name" value="PP2C_BS"/>
</dbReference>
<dbReference type="GO" id="GO:0000729">
    <property type="term" value="P:DNA double-strand break processing"/>
    <property type="evidence" value="ECO:0007669"/>
    <property type="project" value="TreeGrafter"/>
</dbReference>
<dbReference type="PANTHER" id="PTHR46060:SF2">
    <property type="entry name" value="HISTONE-LYSINE N-METHYLTRANSFERASE SETMAR"/>
    <property type="match status" value="1"/>
</dbReference>
<dbReference type="Gene3D" id="3.30.420.10">
    <property type="entry name" value="Ribonuclease H-like superfamily/Ribonuclease H"/>
    <property type="match status" value="1"/>
</dbReference>
<sequence>FKRGTNATKTTQNINEAFGEDVVSTSTVQRWFKKFNEGNENLENEDRGRPCSTVDNDELRAVVEADPRQTLGQLAEALNLDKWIPHELNDYQKNRRFEICSSLILRNKNDPFLDRIVTCDEKWILYDNRKRSGQWLDINEAPKSFPKPQLNQKKVMVTVWWSAEGIIHYEFLKPGETITAESYCQQIEEMHKKLCQKRPALVNRKGPILLHDNARPHVSKKTLQKLGELGYETLPHPAYSPDLAPTDFHFFKHLDHFLNEKIFNNEEDIKTAFEDFIASRSQDFYQNGINKMLSSNKNYIYNILNKKGFMKKLFKENKHVAKDNFEGNMRLATNNNGKHPRLRACLFAHSLKGIKYVRRKLLTFVNSHSDTNKNIYNLIYNEHSAKERHKYQYILKSFFFFDFYITLSHIGIILFVMGNESNHELFVENLPNITSQNINSKLYMNFHVTACSRQGGRRYMEDRCQLNMKRNENGELEYIFAGVYDGHGGDEASKYARFHLLENIKLEKGFLSDNDSEFLQAIRNGFLITHDNMEQEHVKWKKNQNGYNSTAGTTVTTMFIKNRRLYVGHVGDSAIFVIKRDRNTNIPYVEMATKEHKPNDKTELERIRNCGGIVVKKSNCHRVVWQRSLNPPSTPTRPSYDIPFLAIARSLGDFWSYNHKTNRYVVSPEPDCFTVKIEDDVMGFVLCSDGVTGVLCEDHIARIIKDVKCNQQENYKKGEHDKNNYARLIVKNALNPPTFIRSDNITAIAIMCEYTDKEDNEIVSKCRPSSIPFDLDEELTIYPKDCVIIKTKSQERLHTKEVNICYNGPKDPAFKNSTCIIGPGFEVEGEINNTDIRRKIGETSDGGYIFYEEPCYIKVSKDQKRILDILRNNPKEDVMSLLLETIDDKVVCLIHGYNCKCCSVMLLRIDLAKAKIMEMRRNTARRENKNTLSEIKNVEDGSSDSISKNIFSYFIRKFPLFKFPKKGHHKSDIKHFKSLTTLPSQCTSFRNKEMFSRSFDNFELLQYIDDERTTSEDVSNRVVNPSINSLSRPKKRKFDSAFNNKENSNSELNPPPEKRNGIWSIVTNLMSSLAHKNTT</sequence>